<comment type="similarity">
    <text evidence="1">Belongs to the type-I restriction system S methylase family.</text>
</comment>
<evidence type="ECO:0000256" key="1">
    <source>
        <dbReference type="ARBA" id="ARBA00010923"/>
    </source>
</evidence>
<dbReference type="Proteomes" id="UP000009286">
    <property type="component" value="Chromosome"/>
</dbReference>
<evidence type="ECO:0000259" key="4">
    <source>
        <dbReference type="Pfam" id="PF01420"/>
    </source>
</evidence>
<feature type="domain" description="Type I restriction modification DNA specificity" evidence="4">
    <location>
        <begin position="237"/>
        <end position="416"/>
    </location>
</feature>
<feature type="domain" description="Type I restriction modification DNA specificity" evidence="4">
    <location>
        <begin position="125"/>
        <end position="206"/>
    </location>
</feature>
<evidence type="ECO:0000256" key="2">
    <source>
        <dbReference type="ARBA" id="ARBA00022747"/>
    </source>
</evidence>
<reference evidence="5 6" key="1">
    <citation type="journal article" date="2011" name="BMC Genomics">
        <title>Genomic insights into an obligate epibiotic bacterial predator: Micavibrio aeruginosavorus ARL-13.</title>
        <authorList>
            <person name="Wang Z."/>
            <person name="Kadouri D."/>
            <person name="Wu M."/>
        </authorList>
    </citation>
    <scope>NUCLEOTIDE SEQUENCE [LARGE SCALE GENOMIC DNA]</scope>
    <source>
        <strain evidence="5 6">ARL-13</strain>
    </source>
</reference>
<dbReference type="CDD" id="cd17246">
    <property type="entry name" value="RMtype1_S_SonII-TRD2-CR2_like"/>
    <property type="match status" value="1"/>
</dbReference>
<gene>
    <name evidence="5" type="ordered locus">MICA_1246</name>
</gene>
<evidence type="ECO:0000313" key="6">
    <source>
        <dbReference type="Proteomes" id="UP000009286"/>
    </source>
</evidence>
<dbReference type="PANTHER" id="PTHR30408:SF12">
    <property type="entry name" value="TYPE I RESTRICTION ENZYME MJAVIII SPECIFICITY SUBUNIT"/>
    <property type="match status" value="1"/>
</dbReference>
<dbReference type="GO" id="GO:0003677">
    <property type="term" value="F:DNA binding"/>
    <property type="evidence" value="ECO:0007669"/>
    <property type="project" value="UniProtKB-KW"/>
</dbReference>
<dbReference type="Pfam" id="PF01420">
    <property type="entry name" value="Methylase_S"/>
    <property type="match status" value="2"/>
</dbReference>
<dbReference type="PANTHER" id="PTHR30408">
    <property type="entry name" value="TYPE-1 RESTRICTION ENZYME ECOKI SPECIFICITY PROTEIN"/>
    <property type="match status" value="1"/>
</dbReference>
<evidence type="ECO:0000313" key="5">
    <source>
        <dbReference type="EMBL" id="AEP09569.1"/>
    </source>
</evidence>
<dbReference type="InterPro" id="IPR052021">
    <property type="entry name" value="Type-I_RS_S_subunit"/>
</dbReference>
<dbReference type="STRING" id="856793.MICA_1246"/>
<keyword evidence="6" id="KW-1185">Reference proteome</keyword>
<organism evidence="5 6">
    <name type="scientific">Micavibrio aeruginosavorus (strain ARL-13)</name>
    <dbReference type="NCBI Taxonomy" id="856793"/>
    <lineage>
        <taxon>Bacteria</taxon>
        <taxon>Pseudomonadati</taxon>
        <taxon>Bdellovibrionota</taxon>
        <taxon>Bdellovibrionia</taxon>
        <taxon>Bdellovibrionales</taxon>
        <taxon>Pseudobdellovibrionaceae</taxon>
        <taxon>Micavibrio</taxon>
    </lineage>
</organism>
<dbReference type="SUPFAM" id="SSF116734">
    <property type="entry name" value="DNA methylase specificity domain"/>
    <property type="match status" value="2"/>
</dbReference>
<protein>
    <submittedName>
        <fullName evidence="5">Type I restriction modification DNA specificity domain protein</fullName>
    </submittedName>
</protein>
<dbReference type="AlphaFoldDB" id="G2KRK7"/>
<dbReference type="eggNOG" id="COG0732">
    <property type="taxonomic scope" value="Bacteria"/>
</dbReference>
<dbReference type="RefSeq" id="WP_014102792.1">
    <property type="nucleotide sequence ID" value="NC_016026.1"/>
</dbReference>
<dbReference type="InterPro" id="IPR000055">
    <property type="entry name" value="Restrct_endonuc_typeI_TRD"/>
</dbReference>
<name>G2KRK7_MICAA</name>
<dbReference type="InterPro" id="IPR044946">
    <property type="entry name" value="Restrct_endonuc_typeI_TRD_sf"/>
</dbReference>
<dbReference type="KEGG" id="mai:MICA_1246"/>
<dbReference type="Gene3D" id="3.90.220.20">
    <property type="entry name" value="DNA methylase specificity domains"/>
    <property type="match status" value="2"/>
</dbReference>
<dbReference type="REBASE" id="40594">
    <property type="entry name" value="S.Mae13ORF1245P"/>
</dbReference>
<dbReference type="EMBL" id="CP002382">
    <property type="protein sequence ID" value="AEP09569.1"/>
    <property type="molecule type" value="Genomic_DNA"/>
</dbReference>
<dbReference type="HOGENOM" id="CLU_021095_0_3_5"/>
<dbReference type="OrthoDB" id="512700at2"/>
<sequence length="429" mass="48394">MPKQEKNIPALRFPEFKGEWVKHTFESLYRCVPTNSFSRNDLQEEPSEISNIHYGDIHTAYNSKFRFSSERVPFVINDKLDKLRNYTRVKKGDLIFADASEDVDDIGKMIEVVELGNAQLVSGLHTIHATPKKANSMASGFSADLFKTTKVRQQIIKESQGAKILGLSAKRLAKTSLIIPGYKEQQKIAAFLSAIDDKIAQIQKKKGLLEGYKKGCMQKLFSQEIRFSDDKGDAFPNWEVKKLKNLTSVITKGTTPTSVGYNFTDKGVNFIKAESLDSTYKIIEDKIAYISLECHESLKRSQIFEGDLLFSIAGTLGRSAIAKKQYLPANINQAISVIRLKDITTAEYINHFLNSFLIRKKIKQILSVGAQPNLSLDQVGDFKIQYPCLDEQRKIADFLTAIDEKIALVSEELEKAKAFKKGLLQQMFV</sequence>
<dbReference type="GO" id="GO:0009307">
    <property type="term" value="P:DNA restriction-modification system"/>
    <property type="evidence" value="ECO:0007669"/>
    <property type="project" value="UniProtKB-KW"/>
</dbReference>
<accession>G2KRK7</accession>
<dbReference type="Gene3D" id="1.10.287.1120">
    <property type="entry name" value="Bipartite methylase S protein"/>
    <property type="match status" value="1"/>
</dbReference>
<proteinExistence type="inferred from homology"/>
<evidence type="ECO:0000256" key="3">
    <source>
        <dbReference type="ARBA" id="ARBA00023125"/>
    </source>
</evidence>
<keyword evidence="3" id="KW-0238">DNA-binding</keyword>
<keyword evidence="2" id="KW-0680">Restriction system</keyword>